<dbReference type="EMBL" id="JARQZJ010000100">
    <property type="protein sequence ID" value="KAK9886398.1"/>
    <property type="molecule type" value="Genomic_DNA"/>
</dbReference>
<protein>
    <submittedName>
        <fullName evidence="2">Uncharacterized protein</fullName>
    </submittedName>
</protein>
<sequence>MDSIINFNNNMKFCLDLLDNQHGFREKKSTAMAFEGMKEVIFTCLDFIKACDNNLDTVMGLRLGMLIIQEYESKYRGIGGPILQILTSTGNRYQTETSSNWCNGEDENQVHTIRSIKVYFRTNYLYFVYLLMIYWTL</sequence>
<feature type="transmembrane region" description="Helical" evidence="1">
    <location>
        <begin position="118"/>
        <end position="136"/>
    </location>
</feature>
<evidence type="ECO:0000313" key="2">
    <source>
        <dbReference type="EMBL" id="KAK9886398.1"/>
    </source>
</evidence>
<evidence type="ECO:0000313" key="3">
    <source>
        <dbReference type="Proteomes" id="UP001431783"/>
    </source>
</evidence>
<keyword evidence="1" id="KW-1133">Transmembrane helix</keyword>
<organism evidence="2 3">
    <name type="scientific">Henosepilachna vigintioctopunctata</name>
    <dbReference type="NCBI Taxonomy" id="420089"/>
    <lineage>
        <taxon>Eukaryota</taxon>
        <taxon>Metazoa</taxon>
        <taxon>Ecdysozoa</taxon>
        <taxon>Arthropoda</taxon>
        <taxon>Hexapoda</taxon>
        <taxon>Insecta</taxon>
        <taxon>Pterygota</taxon>
        <taxon>Neoptera</taxon>
        <taxon>Endopterygota</taxon>
        <taxon>Coleoptera</taxon>
        <taxon>Polyphaga</taxon>
        <taxon>Cucujiformia</taxon>
        <taxon>Coccinelloidea</taxon>
        <taxon>Coccinellidae</taxon>
        <taxon>Epilachninae</taxon>
        <taxon>Epilachnini</taxon>
        <taxon>Henosepilachna</taxon>
    </lineage>
</organism>
<reference evidence="2 3" key="1">
    <citation type="submission" date="2023-03" db="EMBL/GenBank/DDBJ databases">
        <title>Genome insight into feeding habits of ladybird beetles.</title>
        <authorList>
            <person name="Li H.-S."/>
            <person name="Huang Y.-H."/>
            <person name="Pang H."/>
        </authorList>
    </citation>
    <scope>NUCLEOTIDE SEQUENCE [LARGE SCALE GENOMIC DNA]</scope>
    <source>
        <strain evidence="2">SYSU_2023b</strain>
        <tissue evidence="2">Whole body</tissue>
    </source>
</reference>
<accession>A0AAW1V0V8</accession>
<name>A0AAW1V0V8_9CUCU</name>
<dbReference type="AlphaFoldDB" id="A0AAW1V0V8"/>
<evidence type="ECO:0000256" key="1">
    <source>
        <dbReference type="SAM" id="Phobius"/>
    </source>
</evidence>
<proteinExistence type="predicted"/>
<keyword evidence="1" id="KW-0812">Transmembrane</keyword>
<gene>
    <name evidence="2" type="ORF">WA026_016672</name>
</gene>
<keyword evidence="3" id="KW-1185">Reference proteome</keyword>
<keyword evidence="1" id="KW-0472">Membrane</keyword>
<dbReference type="Proteomes" id="UP001431783">
    <property type="component" value="Unassembled WGS sequence"/>
</dbReference>
<comment type="caution">
    <text evidence="2">The sequence shown here is derived from an EMBL/GenBank/DDBJ whole genome shotgun (WGS) entry which is preliminary data.</text>
</comment>